<dbReference type="EMBL" id="LS483476">
    <property type="protein sequence ID" value="SQI63163.1"/>
    <property type="molecule type" value="Genomic_DNA"/>
</dbReference>
<proteinExistence type="predicted"/>
<evidence type="ECO:0000256" key="3">
    <source>
        <dbReference type="ARBA" id="ARBA00023163"/>
    </source>
</evidence>
<dbReference type="Pfam" id="PF00356">
    <property type="entry name" value="LacI"/>
    <property type="match status" value="1"/>
</dbReference>
<gene>
    <name evidence="5" type="primary">ccpA_5</name>
    <name evidence="5" type="ORF">NCTC4824_03957</name>
</gene>
<organism evidence="5 6">
    <name type="scientific">Lederbergia lenta</name>
    <name type="common">Bacillus lentus</name>
    <dbReference type="NCBI Taxonomy" id="1467"/>
    <lineage>
        <taxon>Bacteria</taxon>
        <taxon>Bacillati</taxon>
        <taxon>Bacillota</taxon>
        <taxon>Bacilli</taxon>
        <taxon>Bacillales</taxon>
        <taxon>Bacillaceae</taxon>
        <taxon>Lederbergia</taxon>
    </lineage>
</organism>
<keyword evidence="1" id="KW-0805">Transcription regulation</keyword>
<dbReference type="PANTHER" id="PTHR30146:SF146">
    <property type="entry name" value="HTH-TYPE TRANSCRIPTIONAL REGULATOR TRER"/>
    <property type="match status" value="1"/>
</dbReference>
<dbReference type="Gene3D" id="3.40.50.2300">
    <property type="match status" value="2"/>
</dbReference>
<dbReference type="RefSeq" id="WP_326255471.1">
    <property type="nucleotide sequence ID" value="NZ_CBCSGM010000004.1"/>
</dbReference>
<evidence type="ECO:0000313" key="6">
    <source>
        <dbReference type="Proteomes" id="UP000249134"/>
    </source>
</evidence>
<dbReference type="SUPFAM" id="SSF53822">
    <property type="entry name" value="Periplasmic binding protein-like I"/>
    <property type="match status" value="1"/>
</dbReference>
<dbReference type="PROSITE" id="PS50932">
    <property type="entry name" value="HTH_LACI_2"/>
    <property type="match status" value="1"/>
</dbReference>
<reference evidence="5 6" key="1">
    <citation type="submission" date="2018-06" db="EMBL/GenBank/DDBJ databases">
        <authorList>
            <consortium name="Pathogen Informatics"/>
            <person name="Doyle S."/>
        </authorList>
    </citation>
    <scope>NUCLEOTIDE SEQUENCE [LARGE SCALE GENOMIC DNA]</scope>
    <source>
        <strain evidence="5 6">NCTC4824</strain>
    </source>
</reference>
<sequence length="332" mass="37195">MKCLITIKDIAELAKVSRTTVSRVLNNSGYVSEKARIAVQQVIEETGYVPSQHAKAMRTKKTKVIGVILPKISTDTSSRTVNGMNEIFANKGYQILLANTNLDKEKEIEYLKLLQSRQVDGIILLATNTDGNLLNEIKSMKIPVVLVGQEFPDIPSITFDDYGAARSLTELMVKKGYRNIAFIGVDEADRAVGFLRKKGYLDVMREHQLLMEKSWIQVGDFSIESGYEAMKRIMDSSSVRPDAVFAATDRMALGVWKFIKEQGWKIPTDISVTGIGSSETSKFIDPALTTIEYRNEMAGIEAAKLMLQLLKSEKPNFNKLVLDFRLIERDSL</sequence>
<evidence type="ECO:0000259" key="4">
    <source>
        <dbReference type="PROSITE" id="PS50932"/>
    </source>
</evidence>
<dbReference type="SUPFAM" id="SSF47413">
    <property type="entry name" value="lambda repressor-like DNA-binding domains"/>
    <property type="match status" value="1"/>
</dbReference>
<evidence type="ECO:0000313" key="5">
    <source>
        <dbReference type="EMBL" id="SQI63163.1"/>
    </source>
</evidence>
<feature type="domain" description="HTH lacI-type" evidence="4">
    <location>
        <begin position="5"/>
        <end position="59"/>
    </location>
</feature>
<dbReference type="CDD" id="cd01392">
    <property type="entry name" value="HTH_LacI"/>
    <property type="match status" value="1"/>
</dbReference>
<protein>
    <submittedName>
        <fullName evidence="5">LacI family transcriptional regulator</fullName>
    </submittedName>
</protein>
<dbReference type="InterPro" id="IPR000843">
    <property type="entry name" value="HTH_LacI"/>
</dbReference>
<dbReference type="PANTHER" id="PTHR30146">
    <property type="entry name" value="LACI-RELATED TRANSCRIPTIONAL REPRESSOR"/>
    <property type="match status" value="1"/>
</dbReference>
<dbReference type="GO" id="GO:0000976">
    <property type="term" value="F:transcription cis-regulatory region binding"/>
    <property type="evidence" value="ECO:0007669"/>
    <property type="project" value="TreeGrafter"/>
</dbReference>
<dbReference type="KEGG" id="blen:NCTC4824_03957"/>
<dbReference type="Proteomes" id="UP000249134">
    <property type="component" value="Chromosome 1"/>
</dbReference>
<accession>A0A2X4WJJ6</accession>
<keyword evidence="3" id="KW-0804">Transcription</keyword>
<dbReference type="Gene3D" id="1.10.260.40">
    <property type="entry name" value="lambda repressor-like DNA-binding domains"/>
    <property type="match status" value="1"/>
</dbReference>
<evidence type="ECO:0000256" key="1">
    <source>
        <dbReference type="ARBA" id="ARBA00023015"/>
    </source>
</evidence>
<name>A0A2X4WJJ6_LEDLE</name>
<keyword evidence="2" id="KW-0238">DNA-binding</keyword>
<dbReference type="STRING" id="1348624.GCA_001591545_02981"/>
<dbReference type="SMART" id="SM00354">
    <property type="entry name" value="HTH_LACI"/>
    <property type="match status" value="1"/>
</dbReference>
<dbReference type="PRINTS" id="PR00036">
    <property type="entry name" value="HTHLACI"/>
</dbReference>
<dbReference type="PROSITE" id="PS00356">
    <property type="entry name" value="HTH_LACI_1"/>
    <property type="match status" value="1"/>
</dbReference>
<dbReference type="GO" id="GO:0003700">
    <property type="term" value="F:DNA-binding transcription factor activity"/>
    <property type="evidence" value="ECO:0007669"/>
    <property type="project" value="TreeGrafter"/>
</dbReference>
<dbReference type="InterPro" id="IPR010982">
    <property type="entry name" value="Lambda_DNA-bd_dom_sf"/>
</dbReference>
<dbReference type="AlphaFoldDB" id="A0A2X4WJJ6"/>
<dbReference type="CDD" id="cd01542">
    <property type="entry name" value="PBP1_TreR-like"/>
    <property type="match status" value="1"/>
</dbReference>
<dbReference type="InterPro" id="IPR028082">
    <property type="entry name" value="Peripla_BP_I"/>
</dbReference>
<keyword evidence="6" id="KW-1185">Reference proteome</keyword>
<evidence type="ECO:0000256" key="2">
    <source>
        <dbReference type="ARBA" id="ARBA00023125"/>
    </source>
</evidence>
<dbReference type="Pfam" id="PF00532">
    <property type="entry name" value="Peripla_BP_1"/>
    <property type="match status" value="1"/>
</dbReference>
<dbReference type="InterPro" id="IPR001761">
    <property type="entry name" value="Peripla_BP/Lac1_sug-bd_dom"/>
</dbReference>